<keyword evidence="6 9" id="KW-0648">Protein biosynthesis</keyword>
<keyword evidence="11" id="KW-1185">Reference proteome</keyword>
<organism evidence="10 11">
    <name type="scientific">Effusibacillus dendaii</name>
    <dbReference type="NCBI Taxonomy" id="2743772"/>
    <lineage>
        <taxon>Bacteria</taxon>
        <taxon>Bacillati</taxon>
        <taxon>Bacillota</taxon>
        <taxon>Bacilli</taxon>
        <taxon>Bacillales</taxon>
        <taxon>Alicyclobacillaceae</taxon>
        <taxon>Effusibacillus</taxon>
    </lineage>
</organism>
<protein>
    <recommendedName>
        <fullName evidence="2">tryptophan--tRNA ligase</fullName>
        <ecNumber evidence="2">6.1.1.2</ecNumber>
    </recommendedName>
</protein>
<evidence type="ECO:0000256" key="9">
    <source>
        <dbReference type="RuleBase" id="RU363036"/>
    </source>
</evidence>
<evidence type="ECO:0000256" key="8">
    <source>
        <dbReference type="ARBA" id="ARBA00049929"/>
    </source>
</evidence>
<dbReference type="PANTHER" id="PTHR43766">
    <property type="entry name" value="TRYPTOPHAN--TRNA LIGASE, MITOCHONDRIAL"/>
    <property type="match status" value="1"/>
</dbReference>
<evidence type="ECO:0000256" key="3">
    <source>
        <dbReference type="ARBA" id="ARBA00022598"/>
    </source>
</evidence>
<dbReference type="PANTHER" id="PTHR43766:SF1">
    <property type="entry name" value="TRYPTOPHAN--TRNA LIGASE, MITOCHONDRIAL"/>
    <property type="match status" value="1"/>
</dbReference>
<keyword evidence="5 9" id="KW-0067">ATP-binding</keyword>
<evidence type="ECO:0000256" key="5">
    <source>
        <dbReference type="ARBA" id="ARBA00022840"/>
    </source>
</evidence>
<dbReference type="GO" id="GO:0006436">
    <property type="term" value="P:tryptophanyl-tRNA aminoacylation"/>
    <property type="evidence" value="ECO:0007669"/>
    <property type="project" value="TreeGrafter"/>
</dbReference>
<dbReference type="InterPro" id="IPR050203">
    <property type="entry name" value="Trp-tRNA_synthetase"/>
</dbReference>
<proteinExistence type="inferred from homology"/>
<keyword evidence="3 9" id="KW-0436">Ligase</keyword>
<dbReference type="EMBL" id="AP023366">
    <property type="protein sequence ID" value="BCJ86090.1"/>
    <property type="molecule type" value="Genomic_DNA"/>
</dbReference>
<sequence>MSKSLGNAIELDSSPEDIAFKIRLAVTDPARIHKNDPGHPNICPIYAYHRTFRSEGSEEIREGCEKGTIGCAGCKQLVTAAIQQLLELMQERRSYYEVRPKKVDDILMSGTVRARVLARETMVEVREAMGLNYFNR</sequence>
<dbReference type="Gene3D" id="1.10.240.10">
    <property type="entry name" value="Tyrosyl-Transfer RNA Synthetase"/>
    <property type="match status" value="1"/>
</dbReference>
<evidence type="ECO:0000256" key="4">
    <source>
        <dbReference type="ARBA" id="ARBA00022741"/>
    </source>
</evidence>
<dbReference type="GO" id="GO:0005829">
    <property type="term" value="C:cytosol"/>
    <property type="evidence" value="ECO:0007669"/>
    <property type="project" value="TreeGrafter"/>
</dbReference>
<dbReference type="AlphaFoldDB" id="A0A7I8DC52"/>
<keyword evidence="4 9" id="KW-0547">Nucleotide-binding</keyword>
<evidence type="ECO:0000313" key="11">
    <source>
        <dbReference type="Proteomes" id="UP000593802"/>
    </source>
</evidence>
<dbReference type="FunFam" id="1.10.240.10:FF:000005">
    <property type="entry name" value="Tryptophan--tRNA ligase"/>
    <property type="match status" value="1"/>
</dbReference>
<comment type="catalytic activity">
    <reaction evidence="8">
        <text>tRNA(Trp) + L-tryptophan + ATP = L-tryptophyl-tRNA(Trp) + AMP + diphosphate + H(+)</text>
        <dbReference type="Rhea" id="RHEA:24080"/>
        <dbReference type="Rhea" id="RHEA-COMP:9671"/>
        <dbReference type="Rhea" id="RHEA-COMP:9705"/>
        <dbReference type="ChEBI" id="CHEBI:15378"/>
        <dbReference type="ChEBI" id="CHEBI:30616"/>
        <dbReference type="ChEBI" id="CHEBI:33019"/>
        <dbReference type="ChEBI" id="CHEBI:57912"/>
        <dbReference type="ChEBI" id="CHEBI:78442"/>
        <dbReference type="ChEBI" id="CHEBI:78535"/>
        <dbReference type="ChEBI" id="CHEBI:456215"/>
        <dbReference type="EC" id="6.1.1.2"/>
    </reaction>
</comment>
<evidence type="ECO:0000256" key="2">
    <source>
        <dbReference type="ARBA" id="ARBA00013161"/>
    </source>
</evidence>
<evidence type="ECO:0000256" key="6">
    <source>
        <dbReference type="ARBA" id="ARBA00022917"/>
    </source>
</evidence>
<dbReference type="KEGG" id="eff:skT53_10750"/>
<keyword evidence="7 9" id="KW-0030">Aminoacyl-tRNA synthetase</keyword>
<accession>A0A7I8DC52</accession>
<name>A0A7I8DC52_9BACL</name>
<dbReference type="GO" id="GO:0005524">
    <property type="term" value="F:ATP binding"/>
    <property type="evidence" value="ECO:0007669"/>
    <property type="project" value="UniProtKB-KW"/>
</dbReference>
<reference evidence="10 11" key="1">
    <citation type="submission" date="2020-08" db="EMBL/GenBank/DDBJ databases">
        <title>Complete Genome Sequence of Effusibacillus dendaii Strain skT53, Isolated from Farmland soil.</title>
        <authorList>
            <person name="Konishi T."/>
            <person name="Kawasaki H."/>
        </authorList>
    </citation>
    <scope>NUCLEOTIDE SEQUENCE [LARGE SCALE GENOMIC DNA]</scope>
    <source>
        <strain evidence="11">skT53</strain>
    </source>
</reference>
<dbReference type="InterPro" id="IPR002305">
    <property type="entry name" value="aa-tRNA-synth_Ic"/>
</dbReference>
<evidence type="ECO:0000313" key="10">
    <source>
        <dbReference type="EMBL" id="BCJ86090.1"/>
    </source>
</evidence>
<evidence type="ECO:0000256" key="7">
    <source>
        <dbReference type="ARBA" id="ARBA00023146"/>
    </source>
</evidence>
<dbReference type="SUPFAM" id="SSF52374">
    <property type="entry name" value="Nucleotidylyl transferase"/>
    <property type="match status" value="1"/>
</dbReference>
<dbReference type="Proteomes" id="UP000593802">
    <property type="component" value="Chromosome"/>
</dbReference>
<dbReference type="GO" id="GO:0004830">
    <property type="term" value="F:tryptophan-tRNA ligase activity"/>
    <property type="evidence" value="ECO:0007669"/>
    <property type="project" value="UniProtKB-EC"/>
</dbReference>
<evidence type="ECO:0000256" key="1">
    <source>
        <dbReference type="ARBA" id="ARBA00005594"/>
    </source>
</evidence>
<dbReference type="Pfam" id="PF00579">
    <property type="entry name" value="tRNA-synt_1b"/>
    <property type="match status" value="1"/>
</dbReference>
<gene>
    <name evidence="10" type="ORF">skT53_10750</name>
</gene>
<comment type="similarity">
    <text evidence="1 9">Belongs to the class-I aminoacyl-tRNA synthetase family.</text>
</comment>
<dbReference type="EC" id="6.1.1.2" evidence="2"/>